<feature type="transmembrane region" description="Helical" evidence="2">
    <location>
        <begin position="134"/>
        <end position="153"/>
    </location>
</feature>
<dbReference type="EMBL" id="CAADRP010001291">
    <property type="protein sequence ID" value="VFU37562.1"/>
    <property type="molecule type" value="Genomic_DNA"/>
</dbReference>
<keyword evidence="2" id="KW-0812">Transmembrane</keyword>
<evidence type="ECO:0000313" key="3">
    <source>
        <dbReference type="EMBL" id="VFU37562.1"/>
    </source>
</evidence>
<keyword evidence="1" id="KW-0813">Transport</keyword>
<evidence type="ECO:0008006" key="4">
    <source>
        <dbReference type="Google" id="ProtNLM"/>
    </source>
</evidence>
<protein>
    <recommendedName>
        <fullName evidence="4">Ion transport domain-containing protein</fullName>
    </recommendedName>
</protein>
<evidence type="ECO:0000256" key="2">
    <source>
        <dbReference type="SAM" id="Phobius"/>
    </source>
</evidence>
<accession>A0A6N2LAI0</accession>
<dbReference type="SUPFAM" id="SSF81324">
    <property type="entry name" value="Voltage-gated potassium channels"/>
    <property type="match status" value="1"/>
</dbReference>
<dbReference type="AlphaFoldDB" id="A0A6N2LAI0"/>
<proteinExistence type="predicted"/>
<feature type="transmembrane region" description="Helical" evidence="2">
    <location>
        <begin position="165"/>
        <end position="185"/>
    </location>
</feature>
<name>A0A6N2LAI0_SALVM</name>
<sequence>MNNFRSYTSSHFRRFPKSLSIRRKVPWWDQIHDPGSEIVSKWNRIFLVACMIAMFLDPLYFYLPIIGGDACMKIDIALGVRVTFARTFTDLFFFLHIFMKFRTAFVAPSSRVFGRGELVMDPRAIAIRYLKSNFVVDLAAALPLPQIVIWFMITSVLKNPTAAHANHTVSLIVLIQYIPRFFVMIPLNRRIVKTTGVIAKTAWSGAAYNLLLYVLASHV</sequence>
<dbReference type="PANTHER" id="PTHR45651:SF114">
    <property type="entry name" value="CYCLIC NUCLEOTIDE-GATED ION CHANNEL 16-RELATED"/>
    <property type="match status" value="1"/>
</dbReference>
<feature type="transmembrane region" description="Helical" evidence="2">
    <location>
        <begin position="45"/>
        <end position="63"/>
    </location>
</feature>
<organism evidence="3">
    <name type="scientific">Salix viminalis</name>
    <name type="common">Common osier</name>
    <name type="synonym">Basket willow</name>
    <dbReference type="NCBI Taxonomy" id="40686"/>
    <lineage>
        <taxon>Eukaryota</taxon>
        <taxon>Viridiplantae</taxon>
        <taxon>Streptophyta</taxon>
        <taxon>Embryophyta</taxon>
        <taxon>Tracheophyta</taxon>
        <taxon>Spermatophyta</taxon>
        <taxon>Magnoliopsida</taxon>
        <taxon>eudicotyledons</taxon>
        <taxon>Gunneridae</taxon>
        <taxon>Pentapetalae</taxon>
        <taxon>rosids</taxon>
        <taxon>fabids</taxon>
        <taxon>Malpighiales</taxon>
        <taxon>Salicaceae</taxon>
        <taxon>Saliceae</taxon>
        <taxon>Salix</taxon>
    </lineage>
</organism>
<dbReference type="GO" id="GO:0034220">
    <property type="term" value="P:monoatomic ion transmembrane transport"/>
    <property type="evidence" value="ECO:0007669"/>
    <property type="project" value="UniProtKB-KW"/>
</dbReference>
<keyword evidence="2" id="KW-1133">Transmembrane helix</keyword>
<reference evidence="3" key="1">
    <citation type="submission" date="2019-03" db="EMBL/GenBank/DDBJ databases">
        <authorList>
            <person name="Mank J."/>
            <person name="Almeida P."/>
        </authorList>
    </citation>
    <scope>NUCLEOTIDE SEQUENCE</scope>
    <source>
        <strain evidence="3">78183</strain>
    </source>
</reference>
<evidence type="ECO:0000256" key="1">
    <source>
        <dbReference type="ARBA" id="ARBA00023303"/>
    </source>
</evidence>
<keyword evidence="2" id="KW-0472">Membrane</keyword>
<dbReference type="GO" id="GO:0016020">
    <property type="term" value="C:membrane"/>
    <property type="evidence" value="ECO:0007669"/>
    <property type="project" value="UniProtKB-SubCell"/>
</dbReference>
<gene>
    <name evidence="3" type="ORF">SVIM_LOCUS199581</name>
</gene>
<dbReference type="PANTHER" id="PTHR45651">
    <property type="entry name" value="CYCLIC NUCLEOTIDE-GATED ION CHANNEL 15-RELATED-RELATED"/>
    <property type="match status" value="1"/>
</dbReference>
<keyword evidence="1" id="KW-0407">Ion channel</keyword>
<keyword evidence="1" id="KW-0406">Ion transport</keyword>
<feature type="transmembrane region" description="Helical" evidence="2">
    <location>
        <begin position="197"/>
        <end position="216"/>
    </location>
</feature>